<evidence type="ECO:0000256" key="4">
    <source>
        <dbReference type="ARBA" id="ARBA00022705"/>
    </source>
</evidence>
<evidence type="ECO:0000256" key="3">
    <source>
        <dbReference type="ARBA" id="ARBA00018596"/>
    </source>
</evidence>
<evidence type="ECO:0000313" key="10">
    <source>
        <dbReference type="Proteomes" id="UP000644660"/>
    </source>
</evidence>
<gene>
    <name evidence="9" type="ORF">KABA2_02S11638</name>
</gene>
<dbReference type="PIRSF" id="PIRSF018300">
    <property type="entry name" value="DNA_pol_alph_2"/>
    <property type="match status" value="1"/>
</dbReference>
<proteinExistence type="inferred from homology"/>
<dbReference type="GeneID" id="64856248"/>
<dbReference type="Pfam" id="PF04042">
    <property type="entry name" value="DNA_pol_E_B"/>
    <property type="match status" value="1"/>
</dbReference>
<feature type="domain" description="DNA polymerase alpha/delta/epsilon subunit B" evidence="7">
    <location>
        <begin position="376"/>
        <end position="616"/>
    </location>
</feature>
<dbReference type="AlphaFoldDB" id="A0A8H2VD34"/>
<evidence type="ECO:0000313" key="9">
    <source>
        <dbReference type="EMBL" id="CAB4253095.1"/>
    </source>
</evidence>
<dbReference type="InterPro" id="IPR054300">
    <property type="entry name" value="OB_DPOA2"/>
</dbReference>
<dbReference type="GO" id="GO:0006270">
    <property type="term" value="P:DNA replication initiation"/>
    <property type="evidence" value="ECO:0007669"/>
    <property type="project" value="TreeGrafter"/>
</dbReference>
<dbReference type="Gene3D" id="3.60.21.60">
    <property type="match status" value="2"/>
</dbReference>
<dbReference type="OrthoDB" id="336885at2759"/>
<keyword evidence="4 6" id="KW-0235">DNA replication</keyword>
<organism evidence="9 10">
    <name type="scientific">Maudiozyma barnettii</name>
    <dbReference type="NCBI Taxonomy" id="61262"/>
    <lineage>
        <taxon>Eukaryota</taxon>
        <taxon>Fungi</taxon>
        <taxon>Dikarya</taxon>
        <taxon>Ascomycota</taxon>
        <taxon>Saccharomycotina</taxon>
        <taxon>Saccharomycetes</taxon>
        <taxon>Saccharomycetales</taxon>
        <taxon>Saccharomycetaceae</taxon>
        <taxon>Maudiozyma</taxon>
    </lineage>
</organism>
<comment type="subcellular location">
    <subcellularLocation>
        <location evidence="1 6">Nucleus</location>
    </subcellularLocation>
</comment>
<feature type="domain" description="DNA polymerase alpha subunit B OB" evidence="8">
    <location>
        <begin position="239"/>
        <end position="348"/>
    </location>
</feature>
<dbReference type="GO" id="GO:0005658">
    <property type="term" value="C:alpha DNA polymerase:primase complex"/>
    <property type="evidence" value="ECO:0007669"/>
    <property type="project" value="TreeGrafter"/>
</dbReference>
<evidence type="ECO:0000256" key="5">
    <source>
        <dbReference type="ARBA" id="ARBA00023242"/>
    </source>
</evidence>
<accession>A0A8H2VD34</accession>
<dbReference type="RefSeq" id="XP_041405133.1">
    <property type="nucleotide sequence ID" value="XM_041549199.1"/>
</dbReference>
<keyword evidence="5 6" id="KW-0539">Nucleus</keyword>
<comment type="similarity">
    <text evidence="2 6">Belongs to the DNA polymerase alpha subunit B family.</text>
</comment>
<dbReference type="PANTHER" id="PTHR23061">
    <property type="entry name" value="DNA POLYMERASE 2 ALPHA 70 KDA SUBUNIT"/>
    <property type="match status" value="1"/>
</dbReference>
<evidence type="ECO:0000259" key="8">
    <source>
        <dbReference type="Pfam" id="PF22062"/>
    </source>
</evidence>
<reference evidence="9 10" key="1">
    <citation type="submission" date="2020-05" db="EMBL/GenBank/DDBJ databases">
        <authorList>
            <person name="Casaregola S."/>
            <person name="Devillers H."/>
            <person name="Grondin C."/>
        </authorList>
    </citation>
    <scope>NUCLEOTIDE SEQUENCE [LARGE SCALE GENOMIC DNA]</scope>
    <source>
        <strain evidence="9 10">CLIB 1767</strain>
    </source>
</reference>
<comment type="function">
    <text evidence="6">Accessory subunit of the DNA polymerase alpha complex (also known as the alpha DNA polymerase-primase complex) which plays an essential role in the initiation of DNA synthesis.</text>
</comment>
<dbReference type="InterPro" id="IPR007185">
    <property type="entry name" value="DNA_pol_a/d/e_bsu"/>
</dbReference>
<comment type="caution">
    <text evidence="9">The sequence shown here is derived from an EMBL/GenBank/DDBJ whole genome shotgun (WGS) entry which is preliminary data.</text>
</comment>
<evidence type="ECO:0000256" key="1">
    <source>
        <dbReference type="ARBA" id="ARBA00004123"/>
    </source>
</evidence>
<evidence type="ECO:0000256" key="6">
    <source>
        <dbReference type="PIRNR" id="PIRNR018300"/>
    </source>
</evidence>
<dbReference type="PANTHER" id="PTHR23061:SF12">
    <property type="entry name" value="DNA POLYMERASE ALPHA SUBUNIT B"/>
    <property type="match status" value="1"/>
</dbReference>
<dbReference type="EMBL" id="CAEFZW010000002">
    <property type="protein sequence ID" value="CAB4253095.1"/>
    <property type="molecule type" value="Genomic_DNA"/>
</dbReference>
<dbReference type="Proteomes" id="UP000644660">
    <property type="component" value="Unassembled WGS sequence"/>
</dbReference>
<dbReference type="Pfam" id="PF22062">
    <property type="entry name" value="OB_DPOA2"/>
    <property type="match status" value="1"/>
</dbReference>
<keyword evidence="10" id="KW-1185">Reference proteome</keyword>
<dbReference type="InterPro" id="IPR016722">
    <property type="entry name" value="DNA_pol_alpha_bsu"/>
</dbReference>
<sequence length="680" mass="76510">MEMIQDPEEIIVKFGNEANQPEIISGLQDLAKLHAISIEDLYIKWEQFACQKPHVLTRVTAKSLDPFKRFLQEEIEKRANSSVGNVSNNINHLSGTKRPKMLKGINNNSSLFGFNISKTPISGKKRKLGAFNDAHNSDGSIKLEFHVDDVNSTPKSKSEMNTISIKSESSVGIPLTNTIYSSDKTGKILDSLNPENMDISEGFTLQDDDTIDTHVRIQLLNDPEKYKFRTMRQKLIECSDVLDEQIELFTKFAKEHLNIPDTEFGDPTIQSQADVYAIGRIVPDSPQYDGFLNTESLAFETSRLNGIGRRIRLNLEQVEEVSLFCGQIALLKGKNANGDYFLVDKILDIPYPDFPLSSSDELSEYSDLLNKKSSKVIVTSGPYIPENNFDLSYLTKFVEKINIDIRPHILIMAGPFIDTTNSMVMSGNLPHFDNLKIQPTTLNELFVKLISPILKKINPSIQVILTPSTRDVMSTHASYPQESFDRKALQLPKNFKCFTNPSTFQLNETYFGNSNLDIFKDMKEVTKGGKTTMSNRFDRVAEHVLQQRRYYPQFPGSIKKMTIAKPKSEDSRSADSKIYKHISGADLEVAYLGLTEFVSNISPDIIIIPSELLPFARVVKNVIMINPGKFVKPNGANGTYAQISIKSPDVKDGSLTEIPGEESLYLHNVWKRSRVDVVTN</sequence>
<dbReference type="GO" id="GO:0003677">
    <property type="term" value="F:DNA binding"/>
    <property type="evidence" value="ECO:0007669"/>
    <property type="project" value="InterPro"/>
</dbReference>
<name>A0A8H2VD34_9SACH</name>
<protein>
    <recommendedName>
        <fullName evidence="3 6">DNA polymerase alpha subunit B</fullName>
    </recommendedName>
</protein>
<evidence type="ECO:0000256" key="2">
    <source>
        <dbReference type="ARBA" id="ARBA00007299"/>
    </source>
</evidence>
<evidence type="ECO:0000259" key="7">
    <source>
        <dbReference type="Pfam" id="PF04042"/>
    </source>
</evidence>